<feature type="transmembrane region" description="Helical" evidence="1">
    <location>
        <begin position="462"/>
        <end position="485"/>
    </location>
</feature>
<evidence type="ECO:0000313" key="3">
    <source>
        <dbReference type="EMBL" id="SDX04921.1"/>
    </source>
</evidence>
<dbReference type="Gene3D" id="3.30.2090.10">
    <property type="entry name" value="Multidrug efflux transporter AcrB TolC docking domain, DN and DC subdomains"/>
    <property type="match status" value="2"/>
</dbReference>
<feature type="transmembrane region" description="Helical" evidence="1">
    <location>
        <begin position="333"/>
        <end position="352"/>
    </location>
</feature>
<dbReference type="Gene3D" id="3.30.70.1430">
    <property type="entry name" value="Multidrug efflux transporter AcrB pore domain"/>
    <property type="match status" value="2"/>
</dbReference>
<feature type="transmembrane region" description="Helical" evidence="1">
    <location>
        <begin position="385"/>
        <end position="409"/>
    </location>
</feature>
<feature type="transmembrane region" description="Helical" evidence="1">
    <location>
        <begin position="921"/>
        <end position="939"/>
    </location>
</feature>
<dbReference type="AlphaFoldDB" id="A0A1H2YIW0"/>
<feature type="transmembrane region" description="Helical" evidence="1">
    <location>
        <begin position="359"/>
        <end position="379"/>
    </location>
</feature>
<dbReference type="InterPro" id="IPR000731">
    <property type="entry name" value="SSD"/>
</dbReference>
<dbReference type="Gene3D" id="3.30.70.1440">
    <property type="entry name" value="Multidrug efflux transporter AcrB pore domain"/>
    <property type="match status" value="1"/>
</dbReference>
<dbReference type="Gene3D" id="1.20.1640.10">
    <property type="entry name" value="Multidrug efflux transporter AcrB transmembrane domain"/>
    <property type="match status" value="2"/>
</dbReference>
<protein>
    <submittedName>
        <fullName evidence="3">Hydrophobic/amphiphilic exporter-1, HAE1 family</fullName>
    </submittedName>
</protein>
<dbReference type="SUPFAM" id="SSF82693">
    <property type="entry name" value="Multidrug efflux transporter AcrB pore domain, PN1, PN2, PC1 and PC2 subdomains"/>
    <property type="match status" value="3"/>
</dbReference>
<feature type="transmembrane region" description="Helical" evidence="1">
    <location>
        <begin position="970"/>
        <end position="991"/>
    </location>
</feature>
<keyword evidence="4" id="KW-1185">Reference proteome</keyword>
<dbReference type="Proteomes" id="UP000182771">
    <property type="component" value="Unassembled WGS sequence"/>
</dbReference>
<evidence type="ECO:0000259" key="2">
    <source>
        <dbReference type="PROSITE" id="PS50156"/>
    </source>
</evidence>
<proteinExistence type="predicted"/>
<dbReference type="InterPro" id="IPR001036">
    <property type="entry name" value="Acrflvin-R"/>
</dbReference>
<sequence>MDIIKLSIKRPSVLIVMLSLFLLGGLYSYKLLNYELIPKFEVNVVTISTIYAGASPSEIESTVTKKIEDAVSSLENIKKIQSYSYESLSVVVIQLTNDANVDNTLNEAQRKINAIRSKLPTDVKEPSLSKFSLSDLPIISLGVTSNLSSQELYDLVDKKIQPELSRVPGVAQVNIIGGRKREIRVNVDPQKLEGYGLTIAQVQQLIAASNIEIPAGKLKTRENSTSIRVLGKIQDVEQLRNLPLVSKNGIEIRLSDVADVQDTEEDAEKIARINQENTLLLQVLKQTDANAVSVSELVRKKMAQIEKTYVNQNVKLQLAEDTSQFTLHAANSVMFDLVLAIVLVAVVMFFFLHSLRNALIVMVSIPTSLIAAFIGMYFFGFTLNLMSLVALSLVVGILVDDAIVVLENIHRHMEMGKNKVRAAYDGSKEIVLTVMAITMVIVVVFVPISIGNSIVVNIVKEFCLTVAIATALSLLMSFTIVPWLYSRFGKLEHPDPKSLMGKISIGFEGFIKRMTHLFSDLLVWSFKHKWKTFILVFFLFAGSCSLIPTGYIGTDFMPNMDRGKFLIQFELNKDASLEQTNFITQKAENYLRNLKVSGTNKPLVERMITTVGQSTSGMGSTRATAYKSEIQITLVDKKERSESTTVIAAKLKRELSQYLVDAKVKTVPVGMMGAEQAPIALVVTSDDVKVAQEYAVKTAELLKIIPGATEIKLSSEAGNPEINVQLNRDKMAMLGLNIATVGTTMRVAFNGNDDNKFRTGDSEYDINILFEEGNRQSIENIENMIFINNTGQQVKLSQFADVFYASGPTQLERYDKSPSVTVQAQSVGRPTGTIVSEWKTKLETLQKPANVQFVFSGDQEMQDEGFGTIFVSLFAAILLVYMVMVVLYNSFSRPFVVLFSIPLSFIGALIALAMANMSLNVFTLLGIIMLIGLVAKNAIMIVDFANHRKEEGEDTVTALIQANHARFRPILMTTIAMVAGMIPLAIASGSGAEINNALAIVIIGGLISSLFLTLIIVPMVYLIFDNIGKRFGKGTKPDYDRLMIADYEHREIKAEHEI</sequence>
<accession>A0A1H2YIW0</accession>
<dbReference type="SUPFAM" id="SSF82714">
    <property type="entry name" value="Multidrug efflux transporter AcrB TolC docking domain, DN and DC subdomains"/>
    <property type="match status" value="2"/>
</dbReference>
<evidence type="ECO:0000313" key="4">
    <source>
        <dbReference type="Proteomes" id="UP000182771"/>
    </source>
</evidence>
<dbReference type="PANTHER" id="PTHR32063:SF0">
    <property type="entry name" value="SWARMING MOTILITY PROTEIN SWRC"/>
    <property type="match status" value="1"/>
</dbReference>
<name>A0A1H2YIW0_9FLAO</name>
<dbReference type="InterPro" id="IPR027463">
    <property type="entry name" value="AcrB_DN_DC_subdom"/>
</dbReference>
<dbReference type="Pfam" id="PF00873">
    <property type="entry name" value="ACR_tran"/>
    <property type="match status" value="1"/>
</dbReference>
<dbReference type="SUPFAM" id="SSF82866">
    <property type="entry name" value="Multidrug efflux transporter AcrB transmembrane domain"/>
    <property type="match status" value="2"/>
</dbReference>
<feature type="transmembrane region" description="Helical" evidence="1">
    <location>
        <begin position="997"/>
        <end position="1024"/>
    </location>
</feature>
<feature type="transmembrane region" description="Helical" evidence="1">
    <location>
        <begin position="895"/>
        <end position="915"/>
    </location>
</feature>
<keyword evidence="1" id="KW-0812">Transmembrane</keyword>
<dbReference type="PRINTS" id="PR00702">
    <property type="entry name" value="ACRIFLAVINRP"/>
</dbReference>
<comment type="caution">
    <text evidence="3">The sequence shown here is derived from an EMBL/GenBank/DDBJ whole genome shotgun (WGS) entry which is preliminary data.</text>
</comment>
<dbReference type="EMBL" id="FNND01000007">
    <property type="protein sequence ID" value="SDX04921.1"/>
    <property type="molecule type" value="Genomic_DNA"/>
</dbReference>
<keyword evidence="1" id="KW-1133">Transmembrane helix</keyword>
<feature type="transmembrane region" description="Helical" evidence="1">
    <location>
        <begin position="866"/>
        <end position="888"/>
    </location>
</feature>
<feature type="domain" description="SSD" evidence="2">
    <location>
        <begin position="358"/>
        <end position="487"/>
    </location>
</feature>
<dbReference type="Gene3D" id="3.30.70.1320">
    <property type="entry name" value="Multidrug efflux transporter AcrB pore domain like"/>
    <property type="match status" value="1"/>
</dbReference>
<dbReference type="PANTHER" id="PTHR32063">
    <property type="match status" value="1"/>
</dbReference>
<organism evidence="3 4">
    <name type="scientific">Capnocytophaga granulosa</name>
    <dbReference type="NCBI Taxonomy" id="45242"/>
    <lineage>
        <taxon>Bacteria</taxon>
        <taxon>Pseudomonadati</taxon>
        <taxon>Bacteroidota</taxon>
        <taxon>Flavobacteriia</taxon>
        <taxon>Flavobacteriales</taxon>
        <taxon>Flavobacteriaceae</taxon>
        <taxon>Capnocytophaga</taxon>
    </lineage>
</organism>
<dbReference type="PROSITE" id="PS50156">
    <property type="entry name" value="SSD"/>
    <property type="match status" value="1"/>
</dbReference>
<dbReference type="GO" id="GO:0042910">
    <property type="term" value="F:xenobiotic transmembrane transporter activity"/>
    <property type="evidence" value="ECO:0007669"/>
    <property type="project" value="TreeGrafter"/>
</dbReference>
<dbReference type="GO" id="GO:0005886">
    <property type="term" value="C:plasma membrane"/>
    <property type="evidence" value="ECO:0007669"/>
    <property type="project" value="TreeGrafter"/>
</dbReference>
<keyword evidence="1" id="KW-0472">Membrane</keyword>
<gene>
    <name evidence="3" type="ORF">SAMN05444420_10756</name>
</gene>
<feature type="transmembrane region" description="Helical" evidence="1">
    <location>
        <begin position="533"/>
        <end position="552"/>
    </location>
</feature>
<dbReference type="RefSeq" id="WP_016421036.1">
    <property type="nucleotide sequence ID" value="NZ_FNND01000007.1"/>
</dbReference>
<reference evidence="3 4" key="1">
    <citation type="submission" date="2016-10" db="EMBL/GenBank/DDBJ databases">
        <authorList>
            <person name="Varghese N."/>
            <person name="Submissions S."/>
        </authorList>
    </citation>
    <scope>NUCLEOTIDE SEQUENCE [LARGE SCALE GENOMIC DNA]</scope>
    <source>
        <strain evidence="3 4">DSM 11449</strain>
    </source>
</reference>
<dbReference type="GeneID" id="85017113"/>
<evidence type="ECO:0000256" key="1">
    <source>
        <dbReference type="SAM" id="Phobius"/>
    </source>
</evidence>
<feature type="transmembrane region" description="Helical" evidence="1">
    <location>
        <begin position="430"/>
        <end position="450"/>
    </location>
</feature>
<dbReference type="OrthoDB" id="9758940at2"/>